<dbReference type="Gene3D" id="3.30.530.20">
    <property type="match status" value="1"/>
</dbReference>
<name>A0A1H7J2P9_OLID1</name>
<comment type="similarity">
    <text evidence="1">Belongs to the AHA1 family.</text>
</comment>
<reference evidence="4" key="1">
    <citation type="submission" date="2016-10" db="EMBL/GenBank/DDBJ databases">
        <authorList>
            <person name="Varghese N."/>
            <person name="Submissions S."/>
        </authorList>
    </citation>
    <scope>NUCLEOTIDE SEQUENCE [LARGE SCALE GENOMIC DNA]</scope>
    <source>
        <strain evidence="4">DSM 18733</strain>
    </source>
</reference>
<accession>A0A1H7J2P9</accession>
<evidence type="ECO:0000313" key="4">
    <source>
        <dbReference type="Proteomes" id="UP000199421"/>
    </source>
</evidence>
<dbReference type="EMBL" id="FOAF01000001">
    <property type="protein sequence ID" value="SEK68989.1"/>
    <property type="molecule type" value="Genomic_DNA"/>
</dbReference>
<dbReference type="Pfam" id="PF08327">
    <property type="entry name" value="AHSA1"/>
    <property type="match status" value="1"/>
</dbReference>
<proteinExistence type="inferred from homology"/>
<dbReference type="SUPFAM" id="SSF55961">
    <property type="entry name" value="Bet v1-like"/>
    <property type="match status" value="1"/>
</dbReference>
<organism evidence="3 4">
    <name type="scientific">Olivibacter domesticus</name>
    <name type="common">Pseudosphingobacterium domesticum</name>
    <dbReference type="NCBI Taxonomy" id="407022"/>
    <lineage>
        <taxon>Bacteria</taxon>
        <taxon>Pseudomonadati</taxon>
        <taxon>Bacteroidota</taxon>
        <taxon>Sphingobacteriia</taxon>
        <taxon>Sphingobacteriales</taxon>
        <taxon>Sphingobacteriaceae</taxon>
        <taxon>Olivibacter</taxon>
    </lineage>
</organism>
<dbReference type="InterPro" id="IPR013538">
    <property type="entry name" value="ASHA1/2-like_C"/>
</dbReference>
<dbReference type="AlphaFoldDB" id="A0A1H7J2P9"/>
<dbReference type="CDD" id="cd07814">
    <property type="entry name" value="SRPBCC_CalC_Aha1-like"/>
    <property type="match status" value="1"/>
</dbReference>
<feature type="domain" description="Activator of Hsp90 ATPase homologue 1/2-like C-terminal" evidence="2">
    <location>
        <begin position="12"/>
        <end position="126"/>
    </location>
</feature>
<dbReference type="OrthoDB" id="287565at2"/>
<dbReference type="InterPro" id="IPR023393">
    <property type="entry name" value="START-like_dom_sf"/>
</dbReference>
<dbReference type="STRING" id="407022.SAMN05661044_00903"/>
<evidence type="ECO:0000256" key="1">
    <source>
        <dbReference type="ARBA" id="ARBA00006817"/>
    </source>
</evidence>
<protein>
    <submittedName>
        <fullName evidence="3">Activator of Hsp90 ATPase homolog 1-like protein</fullName>
    </submittedName>
</protein>
<dbReference type="Proteomes" id="UP000199421">
    <property type="component" value="Unassembled WGS sequence"/>
</dbReference>
<evidence type="ECO:0000259" key="2">
    <source>
        <dbReference type="Pfam" id="PF08327"/>
    </source>
</evidence>
<sequence length="142" mass="16461">MYQITTMNYINSSIETVYKSLTSNEGLSAVWTTDCQVKNKVGETSIFGFGNEEPTVFRIVELIPNKEITWICTDSDPEWIGTQVSFELKYHNGKTAITLVHSGWKSPSEFFCWCSYNWSFFLYSLKLFCEDGKGIPFQERRF</sequence>
<gene>
    <name evidence="3" type="ORF">SAMN05661044_00903</name>
</gene>
<keyword evidence="4" id="KW-1185">Reference proteome</keyword>
<evidence type="ECO:0000313" key="3">
    <source>
        <dbReference type="EMBL" id="SEK68989.1"/>
    </source>
</evidence>